<accession>A0A9P4JY79</accession>
<feature type="transmembrane region" description="Helical" evidence="2">
    <location>
        <begin position="214"/>
        <end position="234"/>
    </location>
</feature>
<evidence type="ECO:0000256" key="3">
    <source>
        <dbReference type="SAM" id="SignalP"/>
    </source>
</evidence>
<name>A0A9P4JY79_9PLEO</name>
<feature type="compositionally biased region" description="Polar residues" evidence="1">
    <location>
        <begin position="165"/>
        <end position="209"/>
    </location>
</feature>
<keyword evidence="2" id="KW-1133">Transmembrane helix</keyword>
<keyword evidence="5" id="KW-1185">Reference proteome</keyword>
<feature type="chain" id="PRO_5040483845" evidence="3">
    <location>
        <begin position="18"/>
        <end position="252"/>
    </location>
</feature>
<dbReference type="EMBL" id="ML993850">
    <property type="protein sequence ID" value="KAF2205752.1"/>
    <property type="molecule type" value="Genomic_DNA"/>
</dbReference>
<sequence>MLQRITIIAILASLVIADENQIAQITPMKRWVPAQPRDEDGPYFIAYFYNQTAWQGWNCNPGSTLTVTSDVAGCVSNTATSADTATTCADSSVLVGPSPFADTGRYTCPGGACQVGLIFQNPAPSKPTSIVSCEGKTAYTFSMFKATTRNTSASKTPVPAPRISIPNTSTPYFPSGSRTFLTASTGSATPSKSSDGQSSVPSGPNSNKSSSDKIALGVGIGVGIPAVLIALLAWCPRHSGNRHQVSDQERGG</sequence>
<reference evidence="4" key="1">
    <citation type="journal article" date="2020" name="Stud. Mycol.">
        <title>101 Dothideomycetes genomes: a test case for predicting lifestyles and emergence of pathogens.</title>
        <authorList>
            <person name="Haridas S."/>
            <person name="Albert R."/>
            <person name="Binder M."/>
            <person name="Bloem J."/>
            <person name="Labutti K."/>
            <person name="Salamov A."/>
            <person name="Andreopoulos B."/>
            <person name="Baker S."/>
            <person name="Barry K."/>
            <person name="Bills G."/>
            <person name="Bluhm B."/>
            <person name="Cannon C."/>
            <person name="Castanera R."/>
            <person name="Culley D."/>
            <person name="Daum C."/>
            <person name="Ezra D."/>
            <person name="Gonzalez J."/>
            <person name="Henrissat B."/>
            <person name="Kuo A."/>
            <person name="Liang C."/>
            <person name="Lipzen A."/>
            <person name="Lutzoni F."/>
            <person name="Magnuson J."/>
            <person name="Mondo S."/>
            <person name="Nolan M."/>
            <person name="Ohm R."/>
            <person name="Pangilinan J."/>
            <person name="Park H.-J."/>
            <person name="Ramirez L."/>
            <person name="Alfaro M."/>
            <person name="Sun H."/>
            <person name="Tritt A."/>
            <person name="Yoshinaga Y."/>
            <person name="Zwiers L.-H."/>
            <person name="Turgeon B."/>
            <person name="Goodwin S."/>
            <person name="Spatafora J."/>
            <person name="Crous P."/>
            <person name="Grigoriev I."/>
        </authorList>
    </citation>
    <scope>NUCLEOTIDE SEQUENCE</scope>
    <source>
        <strain evidence="4">ATCC 74209</strain>
    </source>
</reference>
<organism evidence="4 5">
    <name type="scientific">Delitschia confertaspora ATCC 74209</name>
    <dbReference type="NCBI Taxonomy" id="1513339"/>
    <lineage>
        <taxon>Eukaryota</taxon>
        <taxon>Fungi</taxon>
        <taxon>Dikarya</taxon>
        <taxon>Ascomycota</taxon>
        <taxon>Pezizomycotina</taxon>
        <taxon>Dothideomycetes</taxon>
        <taxon>Pleosporomycetidae</taxon>
        <taxon>Pleosporales</taxon>
        <taxon>Delitschiaceae</taxon>
        <taxon>Delitschia</taxon>
    </lineage>
</organism>
<dbReference type="Proteomes" id="UP000799536">
    <property type="component" value="Unassembled WGS sequence"/>
</dbReference>
<evidence type="ECO:0000256" key="2">
    <source>
        <dbReference type="SAM" id="Phobius"/>
    </source>
</evidence>
<keyword evidence="2" id="KW-0812">Transmembrane</keyword>
<feature type="region of interest" description="Disordered" evidence="1">
    <location>
        <begin position="150"/>
        <end position="211"/>
    </location>
</feature>
<gene>
    <name evidence="4" type="ORF">GQ43DRAFT_477126</name>
</gene>
<dbReference type="AlphaFoldDB" id="A0A9P4JY79"/>
<keyword evidence="3" id="KW-0732">Signal</keyword>
<proteinExistence type="predicted"/>
<keyword evidence="2" id="KW-0472">Membrane</keyword>
<feature type="signal peptide" evidence="3">
    <location>
        <begin position="1"/>
        <end position="17"/>
    </location>
</feature>
<evidence type="ECO:0000313" key="5">
    <source>
        <dbReference type="Proteomes" id="UP000799536"/>
    </source>
</evidence>
<comment type="caution">
    <text evidence="4">The sequence shown here is derived from an EMBL/GenBank/DDBJ whole genome shotgun (WGS) entry which is preliminary data.</text>
</comment>
<evidence type="ECO:0000256" key="1">
    <source>
        <dbReference type="SAM" id="MobiDB-lite"/>
    </source>
</evidence>
<evidence type="ECO:0000313" key="4">
    <source>
        <dbReference type="EMBL" id="KAF2205752.1"/>
    </source>
</evidence>
<dbReference type="OrthoDB" id="3801405at2759"/>
<protein>
    <submittedName>
        <fullName evidence="4">Uncharacterized protein</fullName>
    </submittedName>
</protein>